<protein>
    <submittedName>
        <fullName evidence="5">Serine aminopeptidase, S33</fullName>
    </submittedName>
</protein>
<sequence length="370" mass="37566">MARRAGADRQRRVGPAAGVVVLVLGAVLVGAGGGLGLPHLAKVGWSPATVAGLLALCLGVALVAVGIVAGVRAAHGWWRVPAALGLTVAALLVVDLVAVPVAATMVPADPGDGRTPASVGLPFREVRLPVTRGESLAAWYVPTRNGAAVVLLHGSGSTRSSTLRQAAVLARHGYGVLLPDARGHGASTGRAMDLGWHGDRDVAAATAYLSSPEAGTDPGRIAAVGLSMGGEEALGALAVDPRLAAVVAEGATGRQAADLGWLSTRYGWRGQVQEGVEDVHTWLAAALSGLAPPRTLADGVRRGRAPVLLVTAGDRPDEGYAAAALRAVAPARVEVWTVPGADHTGGLATAPAEWERRVVGFLDRALRPVE</sequence>
<keyword evidence="3" id="KW-0472">Membrane</keyword>
<feature type="domain" description="AB hydrolase-1" evidence="4">
    <location>
        <begin position="149"/>
        <end position="353"/>
    </location>
</feature>
<keyword evidence="5" id="KW-0031">Aminopeptidase</keyword>
<keyword evidence="3" id="KW-0812">Transmembrane</keyword>
<name>A0A1H9VLX1_9MICO</name>
<dbReference type="PANTHER" id="PTHR22946">
    <property type="entry name" value="DIENELACTONE HYDROLASE DOMAIN-CONTAINING PROTEIN-RELATED"/>
    <property type="match status" value="1"/>
</dbReference>
<evidence type="ECO:0000313" key="6">
    <source>
        <dbReference type="Proteomes" id="UP000199019"/>
    </source>
</evidence>
<dbReference type="Gene3D" id="3.40.50.1820">
    <property type="entry name" value="alpha/beta hydrolase"/>
    <property type="match status" value="1"/>
</dbReference>
<dbReference type="InterPro" id="IPR000073">
    <property type="entry name" value="AB_hydrolase_1"/>
</dbReference>
<dbReference type="Proteomes" id="UP000199019">
    <property type="component" value="Unassembled WGS sequence"/>
</dbReference>
<keyword evidence="5" id="KW-0645">Protease</keyword>
<dbReference type="AlphaFoldDB" id="A0A1H9VLX1"/>
<evidence type="ECO:0000256" key="2">
    <source>
        <dbReference type="ARBA" id="ARBA00038115"/>
    </source>
</evidence>
<keyword evidence="1" id="KW-0378">Hydrolase</keyword>
<dbReference type="Pfam" id="PF12697">
    <property type="entry name" value="Abhydrolase_6"/>
    <property type="match status" value="1"/>
</dbReference>
<dbReference type="STRING" id="587636.SAMN05216199_2436"/>
<dbReference type="PANTHER" id="PTHR22946:SF9">
    <property type="entry name" value="POLYKETIDE TRANSFERASE AF380"/>
    <property type="match status" value="1"/>
</dbReference>
<feature type="transmembrane region" description="Helical" evidence="3">
    <location>
        <begin position="49"/>
        <end position="71"/>
    </location>
</feature>
<gene>
    <name evidence="5" type="ORF">SAMN05216199_2436</name>
</gene>
<dbReference type="RefSeq" id="WP_091758479.1">
    <property type="nucleotide sequence ID" value="NZ_FOHB01000004.1"/>
</dbReference>
<evidence type="ECO:0000256" key="3">
    <source>
        <dbReference type="SAM" id="Phobius"/>
    </source>
</evidence>
<comment type="similarity">
    <text evidence="2">Belongs to the AB hydrolase superfamily. FUS2 hydrolase family.</text>
</comment>
<accession>A0A1H9VLX1</accession>
<evidence type="ECO:0000313" key="5">
    <source>
        <dbReference type="EMBL" id="SES22780.1"/>
    </source>
</evidence>
<feature type="transmembrane region" description="Helical" evidence="3">
    <location>
        <begin position="12"/>
        <end position="37"/>
    </location>
</feature>
<keyword evidence="6" id="KW-1185">Reference proteome</keyword>
<evidence type="ECO:0000256" key="1">
    <source>
        <dbReference type="ARBA" id="ARBA00022801"/>
    </source>
</evidence>
<dbReference type="GO" id="GO:0004177">
    <property type="term" value="F:aminopeptidase activity"/>
    <property type="evidence" value="ECO:0007669"/>
    <property type="project" value="UniProtKB-KW"/>
</dbReference>
<dbReference type="GO" id="GO:0052689">
    <property type="term" value="F:carboxylic ester hydrolase activity"/>
    <property type="evidence" value="ECO:0007669"/>
    <property type="project" value="UniProtKB-ARBA"/>
</dbReference>
<organism evidence="5 6">
    <name type="scientific">Pedococcus cremeus</name>
    <dbReference type="NCBI Taxonomy" id="587636"/>
    <lineage>
        <taxon>Bacteria</taxon>
        <taxon>Bacillati</taxon>
        <taxon>Actinomycetota</taxon>
        <taxon>Actinomycetes</taxon>
        <taxon>Micrococcales</taxon>
        <taxon>Intrasporangiaceae</taxon>
        <taxon>Pedococcus</taxon>
    </lineage>
</organism>
<dbReference type="EMBL" id="FOHB01000004">
    <property type="protein sequence ID" value="SES22780.1"/>
    <property type="molecule type" value="Genomic_DNA"/>
</dbReference>
<reference evidence="6" key="1">
    <citation type="submission" date="2016-10" db="EMBL/GenBank/DDBJ databases">
        <authorList>
            <person name="Varghese N."/>
            <person name="Submissions S."/>
        </authorList>
    </citation>
    <scope>NUCLEOTIDE SEQUENCE [LARGE SCALE GENOMIC DNA]</scope>
    <source>
        <strain evidence="6">CGMCC 1.6963</strain>
    </source>
</reference>
<dbReference type="SUPFAM" id="SSF53474">
    <property type="entry name" value="alpha/beta-Hydrolases"/>
    <property type="match status" value="1"/>
</dbReference>
<dbReference type="InterPro" id="IPR029058">
    <property type="entry name" value="AB_hydrolase_fold"/>
</dbReference>
<keyword evidence="3" id="KW-1133">Transmembrane helix</keyword>
<dbReference type="InterPro" id="IPR050261">
    <property type="entry name" value="FrsA_esterase"/>
</dbReference>
<evidence type="ECO:0000259" key="4">
    <source>
        <dbReference type="Pfam" id="PF12697"/>
    </source>
</evidence>
<feature type="transmembrane region" description="Helical" evidence="3">
    <location>
        <begin position="83"/>
        <end position="106"/>
    </location>
</feature>
<dbReference type="OrthoDB" id="9804723at2"/>
<proteinExistence type="inferred from homology"/>